<organism evidence="1 2">
    <name type="scientific">Brachionus plicatilis</name>
    <name type="common">Marine rotifer</name>
    <name type="synonym">Brachionus muelleri</name>
    <dbReference type="NCBI Taxonomy" id="10195"/>
    <lineage>
        <taxon>Eukaryota</taxon>
        <taxon>Metazoa</taxon>
        <taxon>Spiralia</taxon>
        <taxon>Gnathifera</taxon>
        <taxon>Rotifera</taxon>
        <taxon>Eurotatoria</taxon>
        <taxon>Monogononta</taxon>
        <taxon>Pseudotrocha</taxon>
        <taxon>Ploima</taxon>
        <taxon>Brachionidae</taxon>
        <taxon>Brachionus</taxon>
    </lineage>
</organism>
<dbReference type="AlphaFoldDB" id="A0A3M7QFW8"/>
<evidence type="ECO:0008006" key="3">
    <source>
        <dbReference type="Google" id="ProtNLM"/>
    </source>
</evidence>
<reference evidence="1 2" key="1">
    <citation type="journal article" date="2018" name="Sci. Rep.">
        <title>Genomic signatures of local adaptation to the degree of environmental predictability in rotifers.</title>
        <authorList>
            <person name="Franch-Gras L."/>
            <person name="Hahn C."/>
            <person name="Garcia-Roger E.M."/>
            <person name="Carmona M.J."/>
            <person name="Serra M."/>
            <person name="Gomez A."/>
        </authorList>
    </citation>
    <scope>NUCLEOTIDE SEQUENCE [LARGE SCALE GENOMIC DNA]</scope>
    <source>
        <strain evidence="1">HYR1</strain>
    </source>
</reference>
<protein>
    <recommendedName>
        <fullName evidence="3">RNA-directed DNA polymerase from mobile element jockey-like</fullName>
    </recommendedName>
</protein>
<dbReference type="Proteomes" id="UP000276133">
    <property type="component" value="Unassembled WGS sequence"/>
</dbReference>
<keyword evidence="2" id="KW-1185">Reference proteome</keyword>
<gene>
    <name evidence="1" type="ORF">BpHYR1_031661</name>
</gene>
<name>A0A3M7QFW8_BRAPC</name>
<evidence type="ECO:0000313" key="2">
    <source>
        <dbReference type="Proteomes" id="UP000276133"/>
    </source>
</evidence>
<proteinExistence type="predicted"/>
<evidence type="ECO:0000313" key="1">
    <source>
        <dbReference type="EMBL" id="RNA10169.1"/>
    </source>
</evidence>
<sequence>MSILVSIEDKKPFDAWEVEELKGVLLAQARCLVHKNGRLRVKKWRKKAKRNSQVVRGIRKDPTSSYQKLATDFNSKTQGVKIGLESHTAVKKSLLNIKDRQKRYSYVVKIETQLDISPEVLYTKVIKSHNFDLNFSAAKFGSETIIVEEMELRNFLFSKKNIFLNNKEKNLQMETKNIQIQKFTSKFSNSIAYKQMMRFPLYKEFENFIINLTHNYTQNPGILNSMKN</sequence>
<accession>A0A3M7QFW8</accession>
<comment type="caution">
    <text evidence="1">The sequence shown here is derived from an EMBL/GenBank/DDBJ whole genome shotgun (WGS) entry which is preliminary data.</text>
</comment>
<dbReference type="EMBL" id="REGN01006277">
    <property type="protein sequence ID" value="RNA10169.1"/>
    <property type="molecule type" value="Genomic_DNA"/>
</dbReference>